<dbReference type="PROSITE" id="PS51217">
    <property type="entry name" value="UVRD_HELICASE_CTER"/>
    <property type="match status" value="1"/>
</dbReference>
<dbReference type="Proteomes" id="UP001162734">
    <property type="component" value="Chromosome"/>
</dbReference>
<accession>A0ABN6N5J0</accession>
<evidence type="ECO:0000256" key="14">
    <source>
        <dbReference type="PROSITE-ProRule" id="PRU00560"/>
    </source>
</evidence>
<dbReference type="InterPro" id="IPR014016">
    <property type="entry name" value="UvrD-like_ATP-bd"/>
</dbReference>
<feature type="binding site" evidence="14">
    <location>
        <begin position="25"/>
        <end position="32"/>
    </location>
    <ligand>
        <name>ATP</name>
        <dbReference type="ChEBI" id="CHEBI:30616"/>
    </ligand>
</feature>
<dbReference type="RefSeq" id="WP_248346377.1">
    <property type="nucleotide sequence ID" value="NZ_AP025592.1"/>
</dbReference>
<reference evidence="19" key="1">
    <citation type="journal article" date="2022" name="Int. J. Syst. Evol. Microbiol.">
        <title>Anaeromyxobacter oryzae sp. nov., Anaeromyxobacter diazotrophicus sp. nov. and Anaeromyxobacter paludicola sp. nov., isolated from paddy soils.</title>
        <authorList>
            <person name="Itoh H."/>
            <person name="Xu Z."/>
            <person name="Mise K."/>
            <person name="Masuda Y."/>
            <person name="Ushijima N."/>
            <person name="Hayakawa C."/>
            <person name="Shiratori Y."/>
            <person name="Senoo K."/>
        </authorList>
    </citation>
    <scope>NUCLEOTIDE SEQUENCE [LARGE SCALE GENOMIC DNA]</scope>
    <source>
        <strain evidence="19">Red630</strain>
    </source>
</reference>
<dbReference type="InterPro" id="IPR014017">
    <property type="entry name" value="DNA_helicase_UvrD-like_C"/>
</dbReference>
<evidence type="ECO:0000256" key="9">
    <source>
        <dbReference type="ARBA" id="ARBA00023204"/>
    </source>
</evidence>
<evidence type="ECO:0000256" key="11">
    <source>
        <dbReference type="ARBA" id="ARBA00034617"/>
    </source>
</evidence>
<evidence type="ECO:0000256" key="3">
    <source>
        <dbReference type="ARBA" id="ARBA00022763"/>
    </source>
</evidence>
<evidence type="ECO:0000256" key="7">
    <source>
        <dbReference type="ARBA" id="ARBA00022840"/>
    </source>
</evidence>
<evidence type="ECO:0000259" key="16">
    <source>
        <dbReference type="PROSITE" id="PS51198"/>
    </source>
</evidence>
<dbReference type="Pfam" id="PF00580">
    <property type="entry name" value="UvrD-helicase"/>
    <property type="match status" value="1"/>
</dbReference>
<comment type="catalytic activity">
    <reaction evidence="11">
        <text>Couples ATP hydrolysis with the unwinding of duplex DNA by translocating in the 3'-5' direction.</text>
        <dbReference type="EC" id="5.6.2.4"/>
    </reaction>
</comment>
<keyword evidence="3" id="KW-0227">DNA damage</keyword>
<dbReference type="Gene3D" id="1.10.486.10">
    <property type="entry name" value="PCRA, domain 4"/>
    <property type="match status" value="1"/>
</dbReference>
<keyword evidence="7 14" id="KW-0067">ATP-binding</keyword>
<evidence type="ECO:0000256" key="8">
    <source>
        <dbReference type="ARBA" id="ARBA00023125"/>
    </source>
</evidence>
<feature type="domain" description="UvrD-like helicase ATP-binding" evidence="16">
    <location>
        <begin position="4"/>
        <end position="443"/>
    </location>
</feature>
<evidence type="ECO:0000256" key="15">
    <source>
        <dbReference type="SAM" id="MobiDB-lite"/>
    </source>
</evidence>
<dbReference type="EMBL" id="AP025592">
    <property type="protein sequence ID" value="BDG07108.1"/>
    <property type="molecule type" value="Genomic_DNA"/>
</dbReference>
<keyword evidence="1" id="KW-0540">Nuclease</keyword>
<dbReference type="Pfam" id="PF12705">
    <property type="entry name" value="PDDEXK_1"/>
    <property type="match status" value="1"/>
</dbReference>
<dbReference type="Gene3D" id="3.40.50.300">
    <property type="entry name" value="P-loop containing nucleotide triphosphate hydrolases"/>
    <property type="match status" value="4"/>
</dbReference>
<organism evidence="18 19">
    <name type="scientific">Anaeromyxobacter paludicola</name>
    <dbReference type="NCBI Taxonomy" id="2918171"/>
    <lineage>
        <taxon>Bacteria</taxon>
        <taxon>Pseudomonadati</taxon>
        <taxon>Myxococcota</taxon>
        <taxon>Myxococcia</taxon>
        <taxon>Myxococcales</taxon>
        <taxon>Cystobacterineae</taxon>
        <taxon>Anaeromyxobacteraceae</taxon>
        <taxon>Anaeromyxobacter</taxon>
    </lineage>
</organism>
<keyword evidence="2 14" id="KW-0547">Nucleotide-binding</keyword>
<keyword evidence="4 14" id="KW-0378">Hydrolase</keyword>
<evidence type="ECO:0000256" key="2">
    <source>
        <dbReference type="ARBA" id="ARBA00022741"/>
    </source>
</evidence>
<keyword evidence="19" id="KW-1185">Reference proteome</keyword>
<dbReference type="InterPro" id="IPR011335">
    <property type="entry name" value="Restrct_endonuc-II-like"/>
</dbReference>
<proteinExistence type="predicted"/>
<dbReference type="EC" id="5.6.2.4" evidence="12"/>
<keyword evidence="10" id="KW-0413">Isomerase</keyword>
<dbReference type="PANTHER" id="PTHR11070:SF55">
    <property type="entry name" value="DNA 3'-5' HELICASE"/>
    <property type="match status" value="1"/>
</dbReference>
<name>A0ABN6N5J0_9BACT</name>
<keyword evidence="8" id="KW-0238">DNA-binding</keyword>
<keyword evidence="6" id="KW-0269">Exonuclease</keyword>
<dbReference type="PANTHER" id="PTHR11070">
    <property type="entry name" value="UVRD / RECB / PCRA DNA HELICASE FAMILY MEMBER"/>
    <property type="match status" value="1"/>
</dbReference>
<protein>
    <recommendedName>
        <fullName evidence="12">DNA 3'-5' helicase</fullName>
        <ecNumber evidence="12">5.6.2.4</ecNumber>
    </recommendedName>
</protein>
<evidence type="ECO:0000259" key="17">
    <source>
        <dbReference type="PROSITE" id="PS51217"/>
    </source>
</evidence>
<dbReference type="Gene3D" id="3.90.320.10">
    <property type="match status" value="1"/>
</dbReference>
<evidence type="ECO:0000313" key="18">
    <source>
        <dbReference type="EMBL" id="BDG07108.1"/>
    </source>
</evidence>
<feature type="region of interest" description="Disordered" evidence="15">
    <location>
        <begin position="648"/>
        <end position="679"/>
    </location>
</feature>
<dbReference type="InterPro" id="IPR000212">
    <property type="entry name" value="DNA_helicase_UvrD/REP"/>
</dbReference>
<evidence type="ECO:0000256" key="13">
    <source>
        <dbReference type="ARBA" id="ARBA00048988"/>
    </source>
</evidence>
<dbReference type="SUPFAM" id="SSF52980">
    <property type="entry name" value="Restriction endonuclease-like"/>
    <property type="match status" value="1"/>
</dbReference>
<dbReference type="InterPro" id="IPR011604">
    <property type="entry name" value="PDDEXK-like_dom_sf"/>
</dbReference>
<sequence>MSKVLVWSGAAQALFRLDADTAVSAGAGSGKTTCLVELCLRLLSGEATGEPCEPAALAAITFTEKAAEELSERLRAAVGERARAAGPGSDEARAWLARLHGLDRMQVGTIHGFASRLLREHALEAGLDPDFAVAEEERSSEWRREAARAAVVEAVDAGRAEALRLCAGHGAGGRRQGLADVVAELLRERATLGATGPLLPAPDRTEEARAARAALLRACDGLLAAAADVATQSGRKAMAALAERAAALPEEDRAGPLTVGGIGRLTGLAQAVKGWRVGKSDGERSRSLRAELADAAEAFAPLAAEALAGPQKAELCRLAARAEELYARRKRAEHALDFDDLLLGARDLLRADAPLRAELRGRFRALLVDEYQDVNRLQQELFELLASPGAGEGPRAVRVGVGDLKQSIYRFRGADVAVFRRFMDELAGGGGRVLHLSQNHRSSPAVLELVNETFARCMQPAGADARPYELAFGGDDRLLPVRGEGGRPACELLCDGEGGRAAERREREAAAVAARVKALVGGAAGLTVPARGPDGVERPRAPRYGDVAILFRRLTQIGEYERALRAAGIPYRLARGGGFYQAPEVRDLGELLASLFDPEDALSWAALLRSPFCGVSDGALFLLGRAGFPRLARLSPDDAAAALAPLSGEPLAEARPEPSLPAARGGPGRGGQDGPAASDDAPRLARFLTVWQSLQPLRDRLPVPDLLDRAVAALDVEAALLAAPDGERRLVNLRKAIGLARRFSAQGGTARAFAERLRVMAERPPREPEAELEAADAVAVLSVHQAKGLEWPVVFVPDLGAAQRNDGRRALLDAGDRLCAQLYDPAAERFLPTAAVEAAREEAKRAQAAESRRLLYVALTRARDHLVLSGESARGASESWRAFVEVAAAARPDLVRTVPSAEAASALAGPAPLPAAPAAPAPLPRLGAPRLAAPPRLAAVRLAVTELAEHARCPRRHFFARHLGLPERSHVSGQPVQDDPERATARGTLAHAMLAETDLAAPPLERRAQLSAAAARRGYDPGSQGVRRILGDVSRFLDAAEGRALAEAARKGRVRRELPFLLRLAGDGVPDCYLTGAIDALVEAGREAVVIDFKYAHPRREAAERYRMQLLAYALAAQRALPGSSIRARLQFLRGSCAALDLTPTDSELSRFAREAPFAAASACAGTAAQRTPAALGRDRARCEAEGCGYLLRCYPSGGA</sequence>
<gene>
    <name evidence="18" type="ORF">AMPC_02210</name>
</gene>
<evidence type="ECO:0000256" key="4">
    <source>
        <dbReference type="ARBA" id="ARBA00022801"/>
    </source>
</evidence>
<keyword evidence="9" id="KW-0234">DNA repair</keyword>
<evidence type="ECO:0000313" key="19">
    <source>
        <dbReference type="Proteomes" id="UP001162734"/>
    </source>
</evidence>
<evidence type="ECO:0000256" key="1">
    <source>
        <dbReference type="ARBA" id="ARBA00022722"/>
    </source>
</evidence>
<feature type="domain" description="UvrD-like helicase C-terminal" evidence="17">
    <location>
        <begin position="457"/>
        <end position="788"/>
    </location>
</feature>
<dbReference type="SUPFAM" id="SSF52540">
    <property type="entry name" value="P-loop containing nucleoside triphosphate hydrolases"/>
    <property type="match status" value="1"/>
</dbReference>
<dbReference type="InterPro" id="IPR038726">
    <property type="entry name" value="PDDEXK_AddAB-type"/>
</dbReference>
<evidence type="ECO:0000256" key="12">
    <source>
        <dbReference type="ARBA" id="ARBA00034808"/>
    </source>
</evidence>
<dbReference type="PROSITE" id="PS51198">
    <property type="entry name" value="UVRD_HELICASE_ATP_BIND"/>
    <property type="match status" value="1"/>
</dbReference>
<evidence type="ECO:0000256" key="6">
    <source>
        <dbReference type="ARBA" id="ARBA00022839"/>
    </source>
</evidence>
<comment type="catalytic activity">
    <reaction evidence="13">
        <text>ATP + H2O = ADP + phosphate + H(+)</text>
        <dbReference type="Rhea" id="RHEA:13065"/>
        <dbReference type="ChEBI" id="CHEBI:15377"/>
        <dbReference type="ChEBI" id="CHEBI:15378"/>
        <dbReference type="ChEBI" id="CHEBI:30616"/>
        <dbReference type="ChEBI" id="CHEBI:43474"/>
        <dbReference type="ChEBI" id="CHEBI:456216"/>
        <dbReference type="EC" id="5.6.2.4"/>
    </reaction>
</comment>
<keyword evidence="5 14" id="KW-0347">Helicase</keyword>
<evidence type="ECO:0000256" key="5">
    <source>
        <dbReference type="ARBA" id="ARBA00022806"/>
    </source>
</evidence>
<dbReference type="InterPro" id="IPR027417">
    <property type="entry name" value="P-loop_NTPase"/>
</dbReference>
<evidence type="ECO:0000256" key="10">
    <source>
        <dbReference type="ARBA" id="ARBA00023235"/>
    </source>
</evidence>
<dbReference type="Pfam" id="PF13361">
    <property type="entry name" value="UvrD_C"/>
    <property type="match status" value="2"/>
</dbReference>